<evidence type="ECO:0000313" key="3">
    <source>
        <dbReference type="Proteomes" id="UP000515917"/>
    </source>
</evidence>
<organism evidence="2 3">
    <name type="scientific">Iodobacter fluviatilis</name>
    <dbReference type="NCBI Taxonomy" id="537"/>
    <lineage>
        <taxon>Bacteria</taxon>
        <taxon>Pseudomonadati</taxon>
        <taxon>Pseudomonadota</taxon>
        <taxon>Betaproteobacteria</taxon>
        <taxon>Neisseriales</taxon>
        <taxon>Chitinibacteraceae</taxon>
        <taxon>Iodobacter</taxon>
    </lineage>
</organism>
<dbReference type="RefSeq" id="WP_130107916.1">
    <property type="nucleotide sequence ID" value="NZ_CP025781.1"/>
</dbReference>
<dbReference type="AlphaFoldDB" id="A0A7G3GDK4"/>
<dbReference type="SUPFAM" id="SSF54001">
    <property type="entry name" value="Cysteine proteinases"/>
    <property type="match status" value="1"/>
</dbReference>
<feature type="chain" id="PRO_5028951287" evidence="1">
    <location>
        <begin position="27"/>
        <end position="517"/>
    </location>
</feature>
<evidence type="ECO:0000256" key="1">
    <source>
        <dbReference type="SAM" id="SignalP"/>
    </source>
</evidence>
<dbReference type="InterPro" id="IPR038765">
    <property type="entry name" value="Papain-like_cys_pep_sf"/>
</dbReference>
<dbReference type="KEGG" id="ifl:C1H71_18990"/>
<reference evidence="2 3" key="1">
    <citation type="submission" date="2018-01" db="EMBL/GenBank/DDBJ databases">
        <title>Genome sequence of Iodobacter sp. strain PCH194 isolated from Indian Trans-Himalaya.</title>
        <authorList>
            <person name="Kumar V."/>
            <person name="Thakur V."/>
            <person name="Kumar S."/>
            <person name="Singh D."/>
        </authorList>
    </citation>
    <scope>NUCLEOTIDE SEQUENCE [LARGE SCALE GENOMIC DNA]</scope>
    <source>
        <strain evidence="2 3">PCH194</strain>
    </source>
</reference>
<dbReference type="EMBL" id="CP025781">
    <property type="protein sequence ID" value="QBC45411.1"/>
    <property type="molecule type" value="Genomic_DNA"/>
</dbReference>
<proteinExistence type="predicted"/>
<protein>
    <submittedName>
        <fullName evidence="2">Uncharacterized protein</fullName>
    </submittedName>
</protein>
<gene>
    <name evidence="2" type="ORF">C1H71_18990</name>
</gene>
<accession>A0A7G3GDK4</accession>
<dbReference type="Gene3D" id="3.90.1720.10">
    <property type="entry name" value="endopeptidase domain like (from Nostoc punctiforme)"/>
    <property type="match status" value="1"/>
</dbReference>
<dbReference type="Pfam" id="PF05708">
    <property type="entry name" value="Peptidase_C92"/>
    <property type="match status" value="1"/>
</dbReference>
<name>A0A7G3GDK4_9NEIS</name>
<keyword evidence="3" id="KW-1185">Reference proteome</keyword>
<keyword evidence="1" id="KW-0732">Signal</keyword>
<sequence>MKLPDLLFRRFASLLLLLTLTSPAQAVSSLQEFQTSIAELISIRTEAYRFAEQHQIIGNSATPKLNRQQSEQLRGIIQQYFAVRARLLPEVEHIAPCFALSAPIRLNIQKPSTTGLPELCTTAKSRMWAPSLNPYDEVGKKTLLDLERGLAAALVLMDSYQIAIAPYAQNAELRYLLNYDVKNTIQLDELIRQYRSGEVHAQLLLASNLVDQYFKMRSESSQTPDANEQYLYALSQSTVWYVNQRKSTRGNPLEITQFILEDFNQQRKVAQNILSFGLSFGFGQMVGLVQTRNGKLNRPDPSTLIQLESEMRPLDILLEKTPFRLTDKMIPGHYGHMALWLGSEAELKEMGAWDDIPAQWQEQVRKGKRIVEALRSGVTLSTLDHFMNIDDLLVLRDQRILSKDYQRNAAITAVQQLGKEYDFNFDVMTHERIVCSELAYVVFPDLDWPLAQTLGRYTISPDNVAQLAMGEMPIFSPIIMYRDGKREEDQLQEKLLALISRVKHSNEIINDARPSTQ</sequence>
<dbReference type="Proteomes" id="UP000515917">
    <property type="component" value="Chromosome"/>
</dbReference>
<dbReference type="InterPro" id="IPR024453">
    <property type="entry name" value="Peptidase_C92"/>
</dbReference>
<feature type="signal peptide" evidence="1">
    <location>
        <begin position="1"/>
        <end position="26"/>
    </location>
</feature>
<evidence type="ECO:0000313" key="2">
    <source>
        <dbReference type="EMBL" id="QBC45411.1"/>
    </source>
</evidence>